<sequence>MCQYSAIDGVPQTWHLVHLGSRAVGGAGLVMAEATAVSAEARISPSDTGIWSSAQCEAWKPIVRFIREQGAVPGIQLAHAGRKASTNAPWEGGRPLKPDEGGWTPVAPSPLPFADGYPVPEALDASGIMTLETEFIEA</sequence>
<keyword evidence="3" id="KW-0288">FMN</keyword>
<comment type="cofactor">
    <cofactor evidence="1">
        <name>FMN</name>
        <dbReference type="ChEBI" id="CHEBI:58210"/>
    </cofactor>
</comment>
<proteinExistence type="predicted"/>
<dbReference type="SUPFAM" id="SSF51395">
    <property type="entry name" value="FMN-linked oxidoreductases"/>
    <property type="match status" value="1"/>
</dbReference>
<dbReference type="PANTHER" id="PTHR43303:SF4">
    <property type="entry name" value="NADPH DEHYDROGENASE C23G7.10C-RELATED"/>
    <property type="match status" value="1"/>
</dbReference>
<evidence type="ECO:0000256" key="5">
    <source>
        <dbReference type="ARBA" id="ARBA00023002"/>
    </source>
</evidence>
<dbReference type="AlphaFoldDB" id="T1C1L6"/>
<evidence type="ECO:0000256" key="2">
    <source>
        <dbReference type="ARBA" id="ARBA00022630"/>
    </source>
</evidence>
<organism evidence="8">
    <name type="scientific">mine drainage metagenome</name>
    <dbReference type="NCBI Taxonomy" id="410659"/>
    <lineage>
        <taxon>unclassified sequences</taxon>
        <taxon>metagenomes</taxon>
        <taxon>ecological metagenomes</taxon>
    </lineage>
</organism>
<reference evidence="8" key="2">
    <citation type="journal article" date="2014" name="ISME J.">
        <title>Microbial stratification in low pH oxic and suboxic macroscopic growths along an acid mine drainage.</title>
        <authorList>
            <person name="Mendez-Garcia C."/>
            <person name="Mesa V."/>
            <person name="Sprenger R.R."/>
            <person name="Richter M."/>
            <person name="Diez M.S."/>
            <person name="Solano J."/>
            <person name="Bargiela R."/>
            <person name="Golyshina O.V."/>
            <person name="Manteca A."/>
            <person name="Ramos J.L."/>
            <person name="Gallego J.R."/>
            <person name="Llorente I."/>
            <person name="Martins Dos Santos V.A."/>
            <person name="Jensen O.N."/>
            <person name="Pelaez A.I."/>
            <person name="Sanchez J."/>
            <person name="Ferrer M."/>
        </authorList>
    </citation>
    <scope>NUCLEOTIDE SEQUENCE</scope>
</reference>
<dbReference type="PANTHER" id="PTHR43303">
    <property type="entry name" value="NADPH DEHYDROGENASE C23G7.10C-RELATED"/>
    <property type="match status" value="1"/>
</dbReference>
<gene>
    <name evidence="8" type="ORF">B1A_03630</name>
</gene>
<dbReference type="EMBL" id="AUZX01002657">
    <property type="protein sequence ID" value="EQD75887.1"/>
    <property type="molecule type" value="Genomic_DNA"/>
</dbReference>
<protein>
    <submittedName>
        <fullName evidence="8">NADH:flavin oxidoreductase/NADH oxidase</fullName>
        <ecNumber evidence="8">1.-.-.-</ecNumber>
    </submittedName>
</protein>
<evidence type="ECO:0000256" key="1">
    <source>
        <dbReference type="ARBA" id="ARBA00001917"/>
    </source>
</evidence>
<dbReference type="GO" id="GO:0050661">
    <property type="term" value="F:NADP binding"/>
    <property type="evidence" value="ECO:0007669"/>
    <property type="project" value="InterPro"/>
</dbReference>
<dbReference type="InterPro" id="IPR013785">
    <property type="entry name" value="Aldolase_TIM"/>
</dbReference>
<name>T1C1L6_9ZZZZ</name>
<keyword evidence="2" id="KW-0285">Flavoprotein</keyword>
<evidence type="ECO:0000313" key="8">
    <source>
        <dbReference type="EMBL" id="EQD75887.1"/>
    </source>
</evidence>
<feature type="region of interest" description="Disordered" evidence="6">
    <location>
        <begin position="80"/>
        <end position="101"/>
    </location>
</feature>
<comment type="caution">
    <text evidence="8">The sequence shown here is derived from an EMBL/GenBank/DDBJ whole genome shotgun (WGS) entry which is preliminary data.</text>
</comment>
<keyword evidence="5 8" id="KW-0560">Oxidoreductase</keyword>
<reference evidence="8" key="1">
    <citation type="submission" date="2013-08" db="EMBL/GenBank/DDBJ databases">
        <authorList>
            <person name="Mendez C."/>
            <person name="Richter M."/>
            <person name="Ferrer M."/>
            <person name="Sanchez J."/>
        </authorList>
    </citation>
    <scope>NUCLEOTIDE SEQUENCE</scope>
</reference>
<feature type="domain" description="NADH:flavin oxidoreductase/NADH oxidase N-terminal" evidence="7">
    <location>
        <begin position="1"/>
        <end position="87"/>
    </location>
</feature>
<feature type="non-terminal residue" evidence="8">
    <location>
        <position position="138"/>
    </location>
</feature>
<evidence type="ECO:0000259" key="7">
    <source>
        <dbReference type="Pfam" id="PF00724"/>
    </source>
</evidence>
<dbReference type="EC" id="1.-.-.-" evidence="8"/>
<dbReference type="InterPro" id="IPR001155">
    <property type="entry name" value="OxRdtase_FMN_N"/>
</dbReference>
<dbReference type="InterPro" id="IPR044152">
    <property type="entry name" value="YqjM-like"/>
</dbReference>
<evidence type="ECO:0000256" key="3">
    <source>
        <dbReference type="ARBA" id="ARBA00022643"/>
    </source>
</evidence>
<dbReference type="GO" id="GO:0010181">
    <property type="term" value="F:FMN binding"/>
    <property type="evidence" value="ECO:0007669"/>
    <property type="project" value="InterPro"/>
</dbReference>
<evidence type="ECO:0000256" key="4">
    <source>
        <dbReference type="ARBA" id="ARBA00022857"/>
    </source>
</evidence>
<dbReference type="GO" id="GO:0003959">
    <property type="term" value="F:NADPH dehydrogenase activity"/>
    <property type="evidence" value="ECO:0007669"/>
    <property type="project" value="InterPro"/>
</dbReference>
<evidence type="ECO:0000256" key="6">
    <source>
        <dbReference type="SAM" id="MobiDB-lite"/>
    </source>
</evidence>
<accession>T1C1L6</accession>
<dbReference type="Gene3D" id="3.20.20.70">
    <property type="entry name" value="Aldolase class I"/>
    <property type="match status" value="1"/>
</dbReference>
<keyword evidence="4" id="KW-0521">NADP</keyword>
<dbReference type="Pfam" id="PF00724">
    <property type="entry name" value="Oxidored_FMN"/>
    <property type="match status" value="1"/>
</dbReference>